<evidence type="ECO:0000313" key="1">
    <source>
        <dbReference type="EMBL" id="SVB97669.1"/>
    </source>
</evidence>
<proteinExistence type="predicted"/>
<dbReference type="Pfam" id="PF01041">
    <property type="entry name" value="DegT_DnrJ_EryC1"/>
    <property type="match status" value="1"/>
</dbReference>
<dbReference type="EMBL" id="UINC01066698">
    <property type="protein sequence ID" value="SVB97669.1"/>
    <property type="molecule type" value="Genomic_DNA"/>
</dbReference>
<name>A0A382IEG1_9ZZZZ</name>
<accession>A0A382IEG1</accession>
<dbReference type="GO" id="GO:0030170">
    <property type="term" value="F:pyridoxal phosphate binding"/>
    <property type="evidence" value="ECO:0007669"/>
    <property type="project" value="TreeGrafter"/>
</dbReference>
<dbReference type="Gene3D" id="3.40.640.10">
    <property type="entry name" value="Type I PLP-dependent aspartate aminotransferase-like (Major domain)"/>
    <property type="match status" value="1"/>
</dbReference>
<feature type="non-terminal residue" evidence="1">
    <location>
        <position position="222"/>
    </location>
</feature>
<dbReference type="InterPro" id="IPR000653">
    <property type="entry name" value="DegT/StrS_aminotransferase"/>
</dbReference>
<dbReference type="GO" id="GO:0000271">
    <property type="term" value="P:polysaccharide biosynthetic process"/>
    <property type="evidence" value="ECO:0007669"/>
    <property type="project" value="TreeGrafter"/>
</dbReference>
<evidence type="ECO:0008006" key="2">
    <source>
        <dbReference type="Google" id="ProtNLM"/>
    </source>
</evidence>
<reference evidence="1" key="1">
    <citation type="submission" date="2018-05" db="EMBL/GenBank/DDBJ databases">
        <authorList>
            <person name="Lanie J.A."/>
            <person name="Ng W.-L."/>
            <person name="Kazmierczak K.M."/>
            <person name="Andrzejewski T.M."/>
            <person name="Davidsen T.M."/>
            <person name="Wayne K.J."/>
            <person name="Tettelin H."/>
            <person name="Glass J.I."/>
            <person name="Rusch D."/>
            <person name="Podicherti R."/>
            <person name="Tsui H.-C.T."/>
            <person name="Winkler M.E."/>
        </authorList>
    </citation>
    <scope>NUCLEOTIDE SEQUENCE</scope>
</reference>
<gene>
    <name evidence="1" type="ORF">METZ01_LOCUS250523</name>
</gene>
<protein>
    <recommendedName>
        <fullName evidence="2">Aminotransferase class I/classII domain-containing protein</fullName>
    </recommendedName>
</protein>
<dbReference type="PANTHER" id="PTHR30244">
    <property type="entry name" value="TRANSAMINASE"/>
    <property type="match status" value="1"/>
</dbReference>
<dbReference type="InterPro" id="IPR015421">
    <property type="entry name" value="PyrdxlP-dep_Trfase_major"/>
</dbReference>
<dbReference type="AlphaFoldDB" id="A0A382IEG1"/>
<dbReference type="InterPro" id="IPR015424">
    <property type="entry name" value="PyrdxlP-dep_Trfase"/>
</dbReference>
<dbReference type="GO" id="GO:0008483">
    <property type="term" value="F:transaminase activity"/>
    <property type="evidence" value="ECO:0007669"/>
    <property type="project" value="TreeGrafter"/>
</dbReference>
<dbReference type="PANTHER" id="PTHR30244:SF34">
    <property type="entry name" value="DTDP-4-AMINO-4,6-DIDEOXYGALACTOSE TRANSAMINASE"/>
    <property type="match status" value="1"/>
</dbReference>
<organism evidence="1">
    <name type="scientific">marine metagenome</name>
    <dbReference type="NCBI Taxonomy" id="408172"/>
    <lineage>
        <taxon>unclassified sequences</taxon>
        <taxon>metagenomes</taxon>
        <taxon>ecological metagenomes</taxon>
    </lineage>
</organism>
<sequence>MKKINQIEPHMDNDEKKELNSVINSGWFTEAAKTRQFEKMIANFVGVKYACAVTSGTTALYVGLKALGIGRGDEVIVPDLTFVASPNSVEAVGAKPILVDIEQDSLNIDLKKIKQSITKRTKAIMPVDFNGRAVDIKKITELANQHNLSLIEDAAHGLGCFYGKKHVGTMSDIGIFSFSTPKIITTGQGGMIVTNDKKLYEKCKAVKDFGRKSGTKQNMRMA</sequence>
<dbReference type="SUPFAM" id="SSF53383">
    <property type="entry name" value="PLP-dependent transferases"/>
    <property type="match status" value="1"/>
</dbReference>